<reference evidence="1 2" key="1">
    <citation type="submission" date="2017-04" db="EMBL/GenBank/DDBJ databases">
        <title>Comparative genome analysis of Subtercola boreus.</title>
        <authorList>
            <person name="Cho Y.-J."/>
            <person name="Cho A."/>
            <person name="Kim O.-S."/>
            <person name="Lee J.-I."/>
        </authorList>
    </citation>
    <scope>NUCLEOTIDE SEQUENCE [LARGE SCALE GENOMIC DNA]</scope>
    <source>
        <strain evidence="1 2">P28004</strain>
    </source>
</reference>
<dbReference type="AlphaFoldDB" id="A0A3E0W8K5"/>
<dbReference type="InterPro" id="IPR036390">
    <property type="entry name" value="WH_DNA-bd_sf"/>
</dbReference>
<dbReference type="Proteomes" id="UP000257080">
    <property type="component" value="Unassembled WGS sequence"/>
</dbReference>
<organism evidence="1 2">
    <name type="scientific">Subtercola boreus</name>
    <dbReference type="NCBI Taxonomy" id="120213"/>
    <lineage>
        <taxon>Bacteria</taxon>
        <taxon>Bacillati</taxon>
        <taxon>Actinomycetota</taxon>
        <taxon>Actinomycetes</taxon>
        <taxon>Micrococcales</taxon>
        <taxon>Microbacteriaceae</taxon>
        <taxon>Subtercola</taxon>
    </lineage>
</organism>
<comment type="caution">
    <text evidence="1">The sequence shown here is derived from an EMBL/GenBank/DDBJ whole genome shotgun (WGS) entry which is preliminary data.</text>
</comment>
<protein>
    <recommendedName>
        <fullName evidence="3">MarR family transcriptional regulator</fullName>
    </recommendedName>
</protein>
<dbReference type="Gene3D" id="1.10.10.10">
    <property type="entry name" value="Winged helix-like DNA-binding domain superfamily/Winged helix DNA-binding domain"/>
    <property type="match status" value="1"/>
</dbReference>
<evidence type="ECO:0008006" key="3">
    <source>
        <dbReference type="Google" id="ProtNLM"/>
    </source>
</evidence>
<evidence type="ECO:0000313" key="2">
    <source>
        <dbReference type="Proteomes" id="UP000257080"/>
    </source>
</evidence>
<dbReference type="EMBL" id="NBXE01000106">
    <property type="protein sequence ID" value="RFA24133.1"/>
    <property type="molecule type" value="Genomic_DNA"/>
</dbReference>
<gene>
    <name evidence="1" type="ORF">B7R25_17510</name>
</gene>
<evidence type="ECO:0000313" key="1">
    <source>
        <dbReference type="EMBL" id="RFA24133.1"/>
    </source>
</evidence>
<name>A0A3E0W8K5_9MICO</name>
<accession>A0A3E0W8K5</accession>
<sequence>MPDRVPITTADIDAVIGWTVIRAARRATRLFATSLAPHGLTPVEFGVLVQLDAANEKSSPADIARAVEMRPQSVAPTIDSPG</sequence>
<dbReference type="InterPro" id="IPR036388">
    <property type="entry name" value="WH-like_DNA-bd_sf"/>
</dbReference>
<proteinExistence type="predicted"/>
<feature type="non-terminal residue" evidence="1">
    <location>
        <position position="82"/>
    </location>
</feature>
<dbReference type="RefSeq" id="WP_216363782.1">
    <property type="nucleotide sequence ID" value="NZ_NBXD01000081.1"/>
</dbReference>
<dbReference type="SUPFAM" id="SSF46785">
    <property type="entry name" value="Winged helix' DNA-binding domain"/>
    <property type="match status" value="1"/>
</dbReference>